<dbReference type="PANTHER" id="PTHR35679">
    <property type="entry name" value="RIKEN CDNA 4933402J07 GENE"/>
    <property type="match status" value="1"/>
</dbReference>
<reference evidence="2" key="6">
    <citation type="submission" date="2004-03" db="EMBL/GenBank/DDBJ databases">
        <authorList>
            <person name="Arakawa T."/>
            <person name="Carninci P."/>
            <person name="Fukuda S."/>
            <person name="Hashizume W."/>
            <person name="Hayashida K."/>
            <person name="Hori F."/>
            <person name="Iida J."/>
            <person name="Imamura K."/>
            <person name="Imotani K."/>
            <person name="Itoh M."/>
            <person name="Kanagawa S."/>
            <person name="Kawai J."/>
            <person name="Kojima M."/>
            <person name="Konno H."/>
            <person name="Murata M."/>
            <person name="Nakamura M."/>
            <person name="Ninomiya N."/>
            <person name="Nishiyori H."/>
            <person name="Nomura K."/>
            <person name="Ohno M."/>
            <person name="Sakazume N."/>
            <person name="Sano H."/>
            <person name="Sasaki D."/>
            <person name="Shibata K."/>
            <person name="Shiraki T."/>
            <person name="Tagami M."/>
            <person name="Tagami Y."/>
            <person name="Waki K."/>
            <person name="Watahiki A."/>
            <person name="Muramatsu M."/>
            <person name="Hayashizaki Y."/>
        </authorList>
    </citation>
    <scope>NUCLEOTIDE SEQUENCE</scope>
    <source>
        <strain evidence="2">C57BL/6J</strain>
        <tissue evidence="2">Testis</tissue>
    </source>
</reference>
<reference evidence="2" key="1">
    <citation type="journal article" date="1999" name="Methods Enzymol.">
        <title>High-efficiency full-length cDNA cloning.</title>
        <authorList>
            <person name="Carninci P."/>
            <person name="Hayashizaki Y."/>
        </authorList>
    </citation>
    <scope>NUCLEOTIDE SEQUENCE</scope>
    <source>
        <strain evidence="2">C57BL/6J</strain>
        <tissue evidence="2">Testis</tissue>
    </source>
</reference>
<proteinExistence type="evidence at transcript level"/>
<reference evidence="2" key="2">
    <citation type="journal article" date="2000" name="Genome Res.">
        <title>Normalization and subtraction of cap-trapper-selected cDNAs to prepare full-length cDNA libraries for rapid discovery of new genes.</title>
        <authorList>
            <person name="Carninci P."/>
            <person name="Shibata Y."/>
            <person name="Hayatsu N."/>
            <person name="Sugahara Y."/>
            <person name="Shibata K."/>
            <person name="Itoh M."/>
            <person name="Konno H."/>
            <person name="Okazaki Y."/>
            <person name="Muramatsu M."/>
            <person name="Hayashizaki Y."/>
        </authorList>
    </citation>
    <scope>NUCLEOTIDE SEQUENCE</scope>
    <source>
        <strain evidence="2">C57BL/6J</strain>
        <tissue evidence="2">Testis</tissue>
    </source>
</reference>
<reference evidence="2" key="3">
    <citation type="journal article" date="2000" name="Genome Res.">
        <title>RIKEN integrated sequence analysis (RISA) system--384-format sequencing pipeline with 384 multicapillary sequencer.</title>
        <authorList>
            <person name="Shibata K."/>
            <person name="Itoh M."/>
            <person name="Aizawa K."/>
            <person name="Nagaoka S."/>
            <person name="Sasaki N."/>
            <person name="Carninci P."/>
            <person name="Konno H."/>
            <person name="Akiyama J."/>
            <person name="Nishi K."/>
            <person name="Kitsunai T."/>
            <person name="Tashiro H."/>
            <person name="Itoh M."/>
            <person name="Sumi N."/>
            <person name="Ishii Y."/>
            <person name="Nakamura S."/>
            <person name="Hazama M."/>
            <person name="Nishine T."/>
            <person name="Harada A."/>
            <person name="Yamamoto R."/>
            <person name="Matsumoto H."/>
            <person name="Sakaguchi S."/>
            <person name="Ikegami T."/>
            <person name="Kashiwagi K."/>
            <person name="Fujiwake S."/>
            <person name="Inoue K."/>
            <person name="Togawa Y."/>
            <person name="Izawa M."/>
            <person name="Ohara E."/>
            <person name="Watahiki M."/>
            <person name="Yoneda Y."/>
            <person name="Ishikawa T."/>
            <person name="Ozawa K."/>
            <person name="Tanaka T."/>
            <person name="Matsuura S."/>
            <person name="Kawai J."/>
            <person name="Okazaki Y."/>
            <person name="Muramatsu M."/>
            <person name="Inoue Y."/>
            <person name="Kira A."/>
            <person name="Hayashizaki Y."/>
        </authorList>
    </citation>
    <scope>NUCLEOTIDE SEQUENCE</scope>
    <source>
        <strain evidence="2">C57BL/6J</strain>
        <tissue evidence="2">Testis</tissue>
    </source>
</reference>
<feature type="compositionally biased region" description="Basic and acidic residues" evidence="1">
    <location>
        <begin position="50"/>
        <end position="63"/>
    </location>
</feature>
<reference evidence="2" key="5">
    <citation type="journal article" date="2002" name="Nature">
        <title>Analysis of the mouse transcriptome based on functional annotation of 60,770 full-length cDNAs.</title>
        <authorList>
            <consortium name="The FANTOM Consortium and the RIKEN Genome Exploration Research Group Phase I and II Team"/>
        </authorList>
    </citation>
    <scope>NUCLEOTIDE SEQUENCE</scope>
    <source>
        <strain evidence="2">C57BL/6J</strain>
        <tissue evidence="2">Testis</tissue>
    </source>
</reference>
<evidence type="ECO:0000256" key="1">
    <source>
        <dbReference type="SAM" id="MobiDB-lite"/>
    </source>
</evidence>
<dbReference type="EMBL" id="AK132946">
    <property type="protein sequence ID" value="BAE21437.1"/>
    <property type="molecule type" value="mRNA"/>
</dbReference>
<feature type="region of interest" description="Disordered" evidence="1">
    <location>
        <begin position="241"/>
        <end position="261"/>
    </location>
</feature>
<name>Q3V0R6_MOUSE</name>
<sequence>MTEVVEDTENLMPTERKSFWRSAEERRMSDLTRVLEWLERRQGKKRALQKKKEETKSTEEKAGKKNVGAKKKLEKVSRKVTFHKGYVRPVKKKEPTIYHKRNEIDLKSKRLSMITANFRDSNKKSGQSGSRRTSESTDIDIKDVIALETNSRVSAFRRQSSVDPGIQEGMFGSRRAGILREWANKAPDNNYERKLKSLMEKGMDPKMEISKMLKPEEVLRLPIPAFVQEQHQDLDQAVQGCRDGCGHPPPHGGGRDRRKEDLRTAIKRSTLAALPTGDSSLGD</sequence>
<feature type="region of interest" description="Disordered" evidence="1">
    <location>
        <begin position="117"/>
        <end position="137"/>
    </location>
</feature>
<evidence type="ECO:0000313" key="3">
    <source>
        <dbReference type="MGI" id="MGI:3607717"/>
    </source>
</evidence>
<gene>
    <name evidence="3" type="primary">4933402J07Rik</name>
</gene>
<protein>
    <submittedName>
        <fullName evidence="2">Uncharacterized protein</fullName>
    </submittedName>
</protein>
<feature type="region of interest" description="Disordered" evidence="1">
    <location>
        <begin position="42"/>
        <end position="72"/>
    </location>
</feature>
<dbReference type="AGR" id="MGI:3607717"/>
<dbReference type="InterPro" id="IPR029171">
    <property type="entry name" value="DUF4638"/>
</dbReference>
<reference evidence="2" key="7">
    <citation type="journal article" date="2005" name="Science">
        <title>The Transcriptional Landscape of the Mammalian Genome.</title>
        <authorList>
            <consortium name="The FANTOM Consortium"/>
            <consortium name="Riken Genome Exploration Research Group and Genome Science Group (Genome Network Project Core Group)"/>
        </authorList>
    </citation>
    <scope>NUCLEOTIDE SEQUENCE</scope>
    <source>
        <strain evidence="2">C57BL/6J</strain>
        <tissue evidence="2">Testis</tissue>
    </source>
</reference>
<dbReference type="OrthoDB" id="10071349at2759"/>
<dbReference type="MGI" id="MGI:3607717">
    <property type="gene designation" value="4933402J07Rik"/>
</dbReference>
<accession>Q3V0R6</accession>
<dbReference type="AlphaFoldDB" id="Q3V0R6"/>
<organism evidence="2">
    <name type="scientific">Mus musculus</name>
    <name type="common">Mouse</name>
    <dbReference type="NCBI Taxonomy" id="10090"/>
    <lineage>
        <taxon>Eukaryota</taxon>
        <taxon>Metazoa</taxon>
        <taxon>Chordata</taxon>
        <taxon>Craniata</taxon>
        <taxon>Vertebrata</taxon>
        <taxon>Euteleostomi</taxon>
        <taxon>Mammalia</taxon>
        <taxon>Eutheria</taxon>
        <taxon>Euarchontoglires</taxon>
        <taxon>Glires</taxon>
        <taxon>Rodentia</taxon>
        <taxon>Myomorpha</taxon>
        <taxon>Muroidea</taxon>
        <taxon>Muridae</taxon>
        <taxon>Murinae</taxon>
        <taxon>Mus</taxon>
        <taxon>Mus</taxon>
    </lineage>
</organism>
<evidence type="ECO:0000313" key="2">
    <source>
        <dbReference type="EMBL" id="BAE21437.1"/>
    </source>
</evidence>
<feature type="compositionally biased region" description="Polar residues" evidence="1">
    <location>
        <begin position="117"/>
        <end position="131"/>
    </location>
</feature>
<dbReference type="Pfam" id="PF15472">
    <property type="entry name" value="DUF4638"/>
    <property type="match status" value="1"/>
</dbReference>
<dbReference type="PANTHER" id="PTHR35679:SF1">
    <property type="entry name" value="RIKEN CDNA 4933402J07 GENE"/>
    <property type="match status" value="1"/>
</dbReference>
<reference evidence="2" key="4">
    <citation type="journal article" date="2001" name="Nature">
        <title>Functional annotation of a full-length mouse cDNA collection.</title>
        <authorList>
            <consortium name="The RIKEN Genome Exploration Research Group Phase II Team and the FANTOM Consortium"/>
        </authorList>
    </citation>
    <scope>NUCLEOTIDE SEQUENCE</scope>
    <source>
        <strain evidence="2">C57BL/6J</strain>
        <tissue evidence="2">Testis</tissue>
    </source>
</reference>
<reference evidence="2" key="8">
    <citation type="journal article" date="2005" name="Science">
        <title>Antisense Transcription in the Mammalian Transcriptome.</title>
        <authorList>
            <consortium name="RIKEN Genome Exploration Research Group and Genome Science Group (Genome Network Project Core Group) and the FANTOM Consortium"/>
        </authorList>
    </citation>
    <scope>NUCLEOTIDE SEQUENCE</scope>
    <source>
        <strain evidence="2">C57BL/6J</strain>
        <tissue evidence="2">Testis</tissue>
    </source>
</reference>